<gene>
    <name evidence="3" type="ORF">VKT23_010164</name>
</gene>
<dbReference type="InterPro" id="IPR045341">
    <property type="entry name" value="DUF6532"/>
</dbReference>
<comment type="caution">
    <text evidence="3">The sequence shown here is derived from an EMBL/GenBank/DDBJ whole genome shotgun (WGS) entry which is preliminary data.</text>
</comment>
<name>A0ABR1JI07_9AGAR</name>
<reference evidence="3 4" key="1">
    <citation type="submission" date="2024-01" db="EMBL/GenBank/DDBJ databases">
        <title>A draft genome for the cacao thread blight pathogen Marasmiellus scandens.</title>
        <authorList>
            <person name="Baruah I.K."/>
            <person name="Leung J."/>
            <person name="Bukari Y."/>
            <person name="Amoako-Attah I."/>
            <person name="Meinhardt L.W."/>
            <person name="Bailey B.A."/>
            <person name="Cohen S.P."/>
        </authorList>
    </citation>
    <scope>NUCLEOTIDE SEQUENCE [LARGE SCALE GENOMIC DNA]</scope>
    <source>
        <strain evidence="3 4">GH-19</strain>
    </source>
</reference>
<protein>
    <recommendedName>
        <fullName evidence="2">DUF6532 domain-containing protein</fullName>
    </recommendedName>
</protein>
<organism evidence="3 4">
    <name type="scientific">Marasmiellus scandens</name>
    <dbReference type="NCBI Taxonomy" id="2682957"/>
    <lineage>
        <taxon>Eukaryota</taxon>
        <taxon>Fungi</taxon>
        <taxon>Dikarya</taxon>
        <taxon>Basidiomycota</taxon>
        <taxon>Agaricomycotina</taxon>
        <taxon>Agaricomycetes</taxon>
        <taxon>Agaricomycetidae</taxon>
        <taxon>Agaricales</taxon>
        <taxon>Marasmiineae</taxon>
        <taxon>Omphalotaceae</taxon>
        <taxon>Marasmiellus</taxon>
    </lineage>
</organism>
<dbReference type="Proteomes" id="UP001498398">
    <property type="component" value="Unassembled WGS sequence"/>
</dbReference>
<feature type="compositionally biased region" description="Polar residues" evidence="1">
    <location>
        <begin position="326"/>
        <end position="342"/>
    </location>
</feature>
<dbReference type="EMBL" id="JBANRG010000019">
    <property type="protein sequence ID" value="KAK7457821.1"/>
    <property type="molecule type" value="Genomic_DNA"/>
</dbReference>
<feature type="region of interest" description="Disordered" evidence="1">
    <location>
        <begin position="106"/>
        <end position="128"/>
    </location>
</feature>
<dbReference type="Pfam" id="PF20149">
    <property type="entry name" value="DUF6532"/>
    <property type="match status" value="1"/>
</dbReference>
<feature type="compositionally biased region" description="Polar residues" evidence="1">
    <location>
        <begin position="115"/>
        <end position="126"/>
    </location>
</feature>
<feature type="region of interest" description="Disordered" evidence="1">
    <location>
        <begin position="318"/>
        <end position="342"/>
    </location>
</feature>
<evidence type="ECO:0000256" key="1">
    <source>
        <dbReference type="SAM" id="MobiDB-lite"/>
    </source>
</evidence>
<evidence type="ECO:0000313" key="4">
    <source>
        <dbReference type="Proteomes" id="UP001498398"/>
    </source>
</evidence>
<sequence>MTGLLSGYDQIISEWNNLACTQCKSSIGGLDKDWTDVYGHKKAATSSSSLISTGAESDDGFVAGEFDHEEPAVVVESSRRMKTEDSLTVKAAGTIKLAAANVAEIDRKDRENKKQSSGTRSVTSSKHLPFLKPNDNTIWDNSYLPELYNWVGTICGQFTASSDPDFQKVMGEAWMRWFPHLPAQYQDEDGVMKKQAEHPAIESVTKSALSSFRSDLAKKALFYVEQKMNEELLEEDGVEEVKAWVAAQRAGMAILYESPDTHKGVFKSEVVSQTLAWYLGKIRDSPTHRYFGFPAGALALTAAAIKCALNSWKDGSKTTAERSESNKQAARNGPNSFSQPTPSIITTINSLASCLTRSLQLRNAEQASVDYDDDLEMSE</sequence>
<proteinExistence type="predicted"/>
<evidence type="ECO:0000313" key="3">
    <source>
        <dbReference type="EMBL" id="KAK7457821.1"/>
    </source>
</evidence>
<evidence type="ECO:0000259" key="2">
    <source>
        <dbReference type="Pfam" id="PF20149"/>
    </source>
</evidence>
<keyword evidence="4" id="KW-1185">Reference proteome</keyword>
<feature type="domain" description="DUF6532" evidence="2">
    <location>
        <begin position="196"/>
        <end position="326"/>
    </location>
</feature>
<accession>A0ABR1JI07</accession>